<dbReference type="Gene3D" id="3.10.20.90">
    <property type="entry name" value="Phosphatidylinositol 3-kinase Catalytic Subunit, Chain A, domain 1"/>
    <property type="match status" value="1"/>
</dbReference>
<dbReference type="Proteomes" id="UP000050640">
    <property type="component" value="Unplaced"/>
</dbReference>
<dbReference type="InterPro" id="IPR014891">
    <property type="entry name" value="DWNN_domain"/>
</dbReference>
<feature type="region of interest" description="Disordered" evidence="7">
    <location>
        <begin position="320"/>
        <end position="352"/>
    </location>
</feature>
<evidence type="ECO:0000256" key="3">
    <source>
        <dbReference type="ARBA" id="ARBA00022771"/>
    </source>
</evidence>
<dbReference type="PANTHER" id="PTHR15439:SF0">
    <property type="entry name" value="CELL DIVISION CYCLE AND APOPTOSIS REGULATOR PROTEIN 1-RELATED"/>
    <property type="match status" value="1"/>
</dbReference>
<feature type="compositionally biased region" description="Low complexity" evidence="7">
    <location>
        <begin position="320"/>
        <end position="349"/>
    </location>
</feature>
<evidence type="ECO:0000256" key="7">
    <source>
        <dbReference type="SAM" id="MobiDB-lite"/>
    </source>
</evidence>
<dbReference type="WBParaSite" id="EEL_0000636401-mRNA-1">
    <property type="protein sequence ID" value="EEL_0000636401-mRNA-1"/>
    <property type="gene ID" value="EEL_0000636401"/>
</dbReference>
<dbReference type="SUPFAM" id="SSF57850">
    <property type="entry name" value="RING/U-box"/>
    <property type="match status" value="1"/>
</dbReference>
<feature type="compositionally biased region" description="Polar residues" evidence="7">
    <location>
        <begin position="1142"/>
        <end position="1152"/>
    </location>
</feature>
<dbReference type="GO" id="GO:0016567">
    <property type="term" value="P:protein ubiquitination"/>
    <property type="evidence" value="ECO:0007669"/>
    <property type="project" value="InterPro"/>
</dbReference>
<protein>
    <submittedName>
        <fullName evidence="12">E3 ubiquitin-protein ligase RBBP6</fullName>
    </submittedName>
</protein>
<dbReference type="InterPro" id="IPR001841">
    <property type="entry name" value="Znf_RING"/>
</dbReference>
<dbReference type="Pfam" id="PF13696">
    <property type="entry name" value="zf-CCHC_2"/>
    <property type="match status" value="1"/>
</dbReference>
<dbReference type="Gene3D" id="3.30.40.10">
    <property type="entry name" value="Zinc/RING finger domain, C3HC4 (zinc finger)"/>
    <property type="match status" value="1"/>
</dbReference>
<dbReference type="STRING" id="1147741.A0A0R3RW43"/>
<feature type="region of interest" description="Disordered" evidence="7">
    <location>
        <begin position="743"/>
        <end position="913"/>
    </location>
</feature>
<keyword evidence="5" id="KW-0539">Nucleus</keyword>
<evidence type="ECO:0000256" key="6">
    <source>
        <dbReference type="PROSITE-ProRule" id="PRU00047"/>
    </source>
</evidence>
<feature type="compositionally biased region" description="Basic and acidic residues" evidence="7">
    <location>
        <begin position="985"/>
        <end position="994"/>
    </location>
</feature>
<feature type="domain" description="DWNN" evidence="10">
    <location>
        <begin position="1"/>
        <end position="49"/>
    </location>
</feature>
<feature type="compositionally biased region" description="Basic residues" evidence="7">
    <location>
        <begin position="1017"/>
        <end position="1026"/>
    </location>
</feature>
<feature type="compositionally biased region" description="Basic and acidic residues" evidence="7">
    <location>
        <begin position="962"/>
        <end position="978"/>
    </location>
</feature>
<dbReference type="Pfam" id="PF08783">
    <property type="entry name" value="DWNN"/>
    <property type="match status" value="1"/>
</dbReference>
<dbReference type="SUPFAM" id="SSF57756">
    <property type="entry name" value="Retrovirus zinc finger-like domains"/>
    <property type="match status" value="1"/>
</dbReference>
<dbReference type="InterPro" id="IPR033489">
    <property type="entry name" value="RBBP6"/>
</dbReference>
<evidence type="ECO:0000256" key="5">
    <source>
        <dbReference type="ARBA" id="ARBA00023242"/>
    </source>
</evidence>
<feature type="region of interest" description="Disordered" evidence="7">
    <location>
        <begin position="953"/>
        <end position="1208"/>
    </location>
</feature>
<keyword evidence="11" id="KW-1185">Reference proteome</keyword>
<dbReference type="InterPro" id="IPR013083">
    <property type="entry name" value="Znf_RING/FYVE/PHD"/>
</dbReference>
<dbReference type="PROSITE" id="PS51282">
    <property type="entry name" value="DWNN"/>
    <property type="match status" value="1"/>
</dbReference>
<sequence>MACIYPSLISKRKYAESFDLVLTNAHTKRQYTGDELIPRNSSVIVQRIPRDNAAKLPKVQDTTNSGIVTKPTPADAPIVGHIDSEEFDKMTEEERMAHVKEVSTYKYLPSNFQKKTSSIMSGPPPPTYVCNRCSQSGHWYKNCPMLNTRRTTGITMDELMETTSDDPLAMLHPSGKYVVPIMHWKARQKKPEVAKPEPEIREIPPELKCPICSQLLRDAVLTTCCGDSFCADCLQQRLLETPNAKCPGTNCFQTAVSADKLVPNLKMRQATEAFKHGAVHSTAFENTNNSPRIDEQPVQSVSRVRIGLSGRPQQVQPAIIIQQQQQQKQQQQEAAATPPQSQTQTSSPTYVIQSSTNSAIPAALQSQMAIKFPGNTVMPSSGITAAQNQPEVIAPTVVVPNVQQLTVVPPPLPLLVNVHQPPPGYPTILPPTQPMHVTTSSSVESVPSGTLTARSVSTAHLAAPSLLLPPGIQPPPPGLSTVIYPHVPAPPPIKDAWDEYLERKDKESRQRAAAPTSRRRRRSTRSTSYSSSSTSSESSSESSRSRSRSPFRSSYASTRYHRDNLASSFSLYQHTSSAASIGLPGASLIHHRIPSLLNNYCSSQFASNQTNQTTNYSSFSNGPVPSYRSSRTYLEERSRRHSPRSVQNRRRNESRERENDRKERIEERRRGKDGDERARREDRERRAKEESDREERRQKKDKYKRRQEKESKEIENVAEGKQGSTFKIEEEKDVGAVVLKKVVMDGEAKKETTPQIGNKGTENDNGDVENNMEKENDTVDEALPDERAAESGVSGFQVNRDDGSGAEAENENEGLDDEKEADTITTEVLTEDKDKSEKKKHKKKKRKHRKHEGDGPEDDDTGRKKHKKHKRSKEEKEQRKQEKEKRREERRRRRQEREAGRVSVVESIENKGSEYEMINIVCGMVNNDHENGMTADGKISVQEVRKAVALKSVELNSGISEQKPDEKAMKGSKPREAQEGCGNGKRSDGKEGRGGDSSSFPGNNERKNARERFKHEKDRKHKRDLSRKRDEPKDDSRIIRKRNDEKEIRRNEDKDSRKEGDKSRKNDRKEKMESRRWDNKEEKTKGNERESRRHENAEKVEPEFKKESRHKQHGDKRKSETSRSDHKRSRLRSHGSRDEQRNGSNMTDQKFLSETCDVKKVDEVNEIGSVVRNETDPLLLSQKKSDLDSRTASKVMDSVDGTEVHEASDQKRLDEIKVSIEKELERKVEAVPVSSNYDMPNLTVELKSGGEKRVTRENIFEGATPHFNARQKIKMILLSESERKAADRSSKKKSGVK</sequence>
<dbReference type="PANTHER" id="PTHR15439">
    <property type="entry name" value="RETINOBLASTOMA-BINDING PROTEIN 6"/>
    <property type="match status" value="1"/>
</dbReference>
<feature type="compositionally biased region" description="Basic residues" evidence="7">
    <location>
        <begin position="1107"/>
        <end position="1116"/>
    </location>
</feature>
<dbReference type="Pfam" id="PF13923">
    <property type="entry name" value="zf-C3HC4_2"/>
    <property type="match status" value="1"/>
</dbReference>
<dbReference type="GO" id="GO:0006397">
    <property type="term" value="P:mRNA processing"/>
    <property type="evidence" value="ECO:0007669"/>
    <property type="project" value="InterPro"/>
</dbReference>
<dbReference type="GO" id="GO:0008270">
    <property type="term" value="F:zinc ion binding"/>
    <property type="evidence" value="ECO:0007669"/>
    <property type="project" value="UniProtKB-KW"/>
</dbReference>
<feature type="compositionally biased region" description="Basic and acidic residues" evidence="7">
    <location>
        <begin position="872"/>
        <end position="887"/>
    </location>
</feature>
<dbReference type="GO" id="GO:0003676">
    <property type="term" value="F:nucleic acid binding"/>
    <property type="evidence" value="ECO:0007669"/>
    <property type="project" value="InterPro"/>
</dbReference>
<feature type="domain" description="RING-type" evidence="8">
    <location>
        <begin position="209"/>
        <end position="247"/>
    </location>
</feature>
<evidence type="ECO:0000259" key="10">
    <source>
        <dbReference type="PROSITE" id="PS51282"/>
    </source>
</evidence>
<dbReference type="GO" id="GO:0061630">
    <property type="term" value="F:ubiquitin protein ligase activity"/>
    <property type="evidence" value="ECO:0007669"/>
    <property type="project" value="InterPro"/>
</dbReference>
<evidence type="ECO:0000256" key="2">
    <source>
        <dbReference type="ARBA" id="ARBA00022723"/>
    </source>
</evidence>
<dbReference type="GO" id="GO:0006511">
    <property type="term" value="P:ubiquitin-dependent protein catabolic process"/>
    <property type="evidence" value="ECO:0007669"/>
    <property type="project" value="TreeGrafter"/>
</dbReference>
<feature type="region of interest" description="Disordered" evidence="7">
    <location>
        <begin position="503"/>
        <end position="555"/>
    </location>
</feature>
<evidence type="ECO:0000313" key="11">
    <source>
        <dbReference type="Proteomes" id="UP000050640"/>
    </source>
</evidence>
<feature type="compositionally biased region" description="Basic and acidic residues" evidence="7">
    <location>
        <begin position="743"/>
        <end position="752"/>
    </location>
</feature>
<feature type="compositionally biased region" description="Low complexity" evidence="7">
    <location>
        <begin position="525"/>
        <end position="555"/>
    </location>
</feature>
<feature type="compositionally biased region" description="Basic residues" evidence="7">
    <location>
        <begin position="838"/>
        <end position="850"/>
    </location>
</feature>
<feature type="compositionally biased region" description="Basic and acidic residues" evidence="7">
    <location>
        <begin position="1004"/>
        <end position="1016"/>
    </location>
</feature>
<feature type="compositionally biased region" description="Basic residues" evidence="7">
    <location>
        <begin position="639"/>
        <end position="649"/>
    </location>
</feature>
<accession>A0A0R3RW43</accession>
<feature type="domain" description="CCHC-type" evidence="9">
    <location>
        <begin position="130"/>
        <end position="144"/>
    </location>
</feature>
<dbReference type="GO" id="GO:0019899">
    <property type="term" value="F:enzyme binding"/>
    <property type="evidence" value="ECO:0007669"/>
    <property type="project" value="UniProtKB-ARBA"/>
</dbReference>
<dbReference type="GO" id="GO:0005634">
    <property type="term" value="C:nucleus"/>
    <property type="evidence" value="ECO:0007669"/>
    <property type="project" value="UniProtKB-SubCell"/>
</dbReference>
<dbReference type="Gene3D" id="4.10.60.10">
    <property type="entry name" value="Zinc finger, CCHC-type"/>
    <property type="match status" value="1"/>
</dbReference>
<feature type="compositionally biased region" description="Acidic residues" evidence="7">
    <location>
        <begin position="808"/>
        <end position="820"/>
    </location>
</feature>
<evidence type="ECO:0000256" key="4">
    <source>
        <dbReference type="ARBA" id="ARBA00022833"/>
    </source>
</evidence>
<dbReference type="InterPro" id="IPR025829">
    <property type="entry name" value="Zn_knuckle_CX2CX3GHX4C"/>
</dbReference>
<organism evidence="11 12">
    <name type="scientific">Elaeophora elaphi</name>
    <dbReference type="NCBI Taxonomy" id="1147741"/>
    <lineage>
        <taxon>Eukaryota</taxon>
        <taxon>Metazoa</taxon>
        <taxon>Ecdysozoa</taxon>
        <taxon>Nematoda</taxon>
        <taxon>Chromadorea</taxon>
        <taxon>Rhabditida</taxon>
        <taxon>Spirurina</taxon>
        <taxon>Spiruromorpha</taxon>
        <taxon>Filarioidea</taxon>
        <taxon>Onchocercidae</taxon>
        <taxon>Elaeophora</taxon>
    </lineage>
</organism>
<feature type="compositionally biased region" description="Basic and acidic residues" evidence="7">
    <location>
        <begin position="1027"/>
        <end position="1106"/>
    </location>
</feature>
<evidence type="ECO:0000256" key="1">
    <source>
        <dbReference type="ARBA" id="ARBA00004123"/>
    </source>
</evidence>
<dbReference type="CDD" id="cd16620">
    <property type="entry name" value="vRING-HC-C4C4_RBBP6"/>
    <property type="match status" value="1"/>
</dbReference>
<dbReference type="InterPro" id="IPR036875">
    <property type="entry name" value="Znf_CCHC_sf"/>
</dbReference>
<dbReference type="PROSITE" id="PS50089">
    <property type="entry name" value="ZF_RING_2"/>
    <property type="match status" value="1"/>
</dbReference>
<feature type="region of interest" description="Disordered" evidence="7">
    <location>
        <begin position="612"/>
        <end position="728"/>
    </location>
</feature>
<keyword evidence="3 6" id="KW-0863">Zinc-finger</keyword>
<comment type="subcellular location">
    <subcellularLocation>
        <location evidence="1">Nucleus</location>
    </subcellularLocation>
</comment>
<dbReference type="InterPro" id="IPR001878">
    <property type="entry name" value="Znf_CCHC"/>
</dbReference>
<evidence type="ECO:0000259" key="8">
    <source>
        <dbReference type="PROSITE" id="PS50089"/>
    </source>
</evidence>
<name>A0A0R3RW43_9BILA</name>
<feature type="compositionally biased region" description="Polar residues" evidence="7">
    <location>
        <begin position="612"/>
        <end position="632"/>
    </location>
</feature>
<dbReference type="PROSITE" id="PS50158">
    <property type="entry name" value="ZF_CCHC"/>
    <property type="match status" value="1"/>
</dbReference>
<keyword evidence="4" id="KW-0862">Zinc</keyword>
<reference evidence="12" key="1">
    <citation type="submission" date="2017-02" db="UniProtKB">
        <authorList>
            <consortium name="WormBaseParasite"/>
        </authorList>
    </citation>
    <scope>IDENTIFICATION</scope>
</reference>
<feature type="compositionally biased region" description="Basic residues" evidence="7">
    <location>
        <begin position="1125"/>
        <end position="1134"/>
    </location>
</feature>
<evidence type="ECO:0000259" key="9">
    <source>
        <dbReference type="PROSITE" id="PS50158"/>
    </source>
</evidence>
<feature type="compositionally biased region" description="Basic and acidic residues" evidence="7">
    <location>
        <begin position="650"/>
        <end position="698"/>
    </location>
</feature>
<evidence type="ECO:0000313" key="12">
    <source>
        <dbReference type="WBParaSite" id="EEL_0000636401-mRNA-1"/>
    </source>
</evidence>
<proteinExistence type="predicted"/>
<keyword evidence="2" id="KW-0479">Metal-binding</keyword>